<evidence type="ECO:0000313" key="9">
    <source>
        <dbReference type="EMBL" id="EEH56146.1"/>
    </source>
</evidence>
<feature type="binding site" evidence="6">
    <location>
        <position position="349"/>
    </location>
    <ligand>
        <name>chlorophyll a</name>
        <dbReference type="ChEBI" id="CHEBI:58416"/>
        <label>1</label>
    </ligand>
</feature>
<dbReference type="GO" id="GO:0016168">
    <property type="term" value="F:chlorophyll binding"/>
    <property type="evidence" value="ECO:0007669"/>
    <property type="project" value="UniProtKB-KW"/>
</dbReference>
<feature type="binding site" evidence="6">
    <location>
        <position position="223"/>
    </location>
    <ligand>
        <name>chlorophyll a</name>
        <dbReference type="ChEBI" id="CHEBI:58416"/>
        <label>1</label>
    </ligand>
</feature>
<dbReference type="RefSeq" id="XP_003060194.1">
    <property type="nucleotide sequence ID" value="XM_003060148.1"/>
</dbReference>
<feature type="compositionally biased region" description="Acidic residues" evidence="8">
    <location>
        <begin position="47"/>
        <end position="64"/>
    </location>
</feature>
<dbReference type="Pfam" id="PF00504">
    <property type="entry name" value="Chloroa_b-bind"/>
    <property type="match status" value="1"/>
</dbReference>
<dbReference type="GO" id="GO:0009523">
    <property type="term" value="C:photosystem II"/>
    <property type="evidence" value="ECO:0007669"/>
    <property type="project" value="UniProtKB-KW"/>
</dbReference>
<evidence type="ECO:0000256" key="8">
    <source>
        <dbReference type="SAM" id="MobiDB-lite"/>
    </source>
</evidence>
<comment type="similarity">
    <text evidence="7">Belongs to the light-harvesting chlorophyll a/b-binding (LHC) protein family.</text>
</comment>
<accession>C1MWD3</accession>
<feature type="binding site" description="axial binding residue" evidence="6">
    <location>
        <position position="279"/>
    </location>
    <ligand>
        <name>chlorophyll b</name>
        <dbReference type="ChEBI" id="CHEBI:61721"/>
        <label>1</label>
    </ligand>
    <ligandPart>
        <name>Mg</name>
        <dbReference type="ChEBI" id="CHEBI:25107"/>
    </ligandPart>
</feature>
<feature type="binding site" description="axial binding residue" evidence="6">
    <location>
        <position position="293"/>
    </location>
    <ligand>
        <name>chlorophyll b</name>
        <dbReference type="ChEBI" id="CHEBI:61721"/>
        <label>1</label>
    </ligand>
    <ligandPart>
        <name>Mg</name>
        <dbReference type="ChEBI" id="CHEBI:25107"/>
    </ligandPart>
</feature>
<evidence type="ECO:0000313" key="10">
    <source>
        <dbReference type="Proteomes" id="UP000001876"/>
    </source>
</evidence>
<keyword evidence="7" id="KW-0603">Photosystem I</keyword>
<keyword evidence="1 6" id="KW-0148">Chlorophyll</keyword>
<dbReference type="Gene3D" id="1.10.3460.10">
    <property type="entry name" value="Chlorophyll a/b binding protein domain"/>
    <property type="match status" value="1"/>
</dbReference>
<feature type="region of interest" description="Disordered" evidence="8">
    <location>
        <begin position="47"/>
        <end position="87"/>
    </location>
</feature>
<feature type="binding site" evidence="6">
    <location>
        <position position="354"/>
    </location>
    <ligand>
        <name>chlorophyll a</name>
        <dbReference type="ChEBI" id="CHEBI:58416"/>
        <label>1</label>
    </ligand>
</feature>
<dbReference type="STRING" id="564608.C1MWD3"/>
<dbReference type="KEGG" id="mpp:MICPUCDRAFT_70906"/>
<dbReference type="OMA" id="FEVLHAR"/>
<feature type="compositionally biased region" description="Low complexity" evidence="8">
    <location>
        <begin position="68"/>
        <end position="87"/>
    </location>
</feature>
<dbReference type="GO" id="GO:0009765">
    <property type="term" value="P:photosynthesis, light harvesting"/>
    <property type="evidence" value="ECO:0007669"/>
    <property type="project" value="InterPro"/>
</dbReference>
<keyword evidence="7" id="KW-0604">Photosystem II</keyword>
<evidence type="ECO:0000256" key="4">
    <source>
        <dbReference type="ARBA" id="ARBA00022640"/>
    </source>
</evidence>
<organism evidence="10">
    <name type="scientific">Micromonas pusilla (strain CCMP1545)</name>
    <name type="common">Picoplanktonic green alga</name>
    <dbReference type="NCBI Taxonomy" id="564608"/>
    <lineage>
        <taxon>Eukaryota</taxon>
        <taxon>Viridiplantae</taxon>
        <taxon>Chlorophyta</taxon>
        <taxon>Mamiellophyceae</taxon>
        <taxon>Mamiellales</taxon>
        <taxon>Mamiellaceae</taxon>
        <taxon>Micromonas</taxon>
    </lineage>
</organism>
<dbReference type="OrthoDB" id="423598at2759"/>
<dbReference type="InterPro" id="IPR001344">
    <property type="entry name" value="Chloro_AB-bd_pln"/>
</dbReference>
<proteinExistence type="inferred from homology"/>
<dbReference type="EMBL" id="GG663741">
    <property type="protein sequence ID" value="EEH56146.1"/>
    <property type="molecule type" value="Genomic_DNA"/>
</dbReference>
<evidence type="ECO:0000256" key="1">
    <source>
        <dbReference type="ARBA" id="ARBA00022494"/>
    </source>
</evidence>
<keyword evidence="10" id="KW-1185">Reference proteome</keyword>
<evidence type="ECO:0000256" key="5">
    <source>
        <dbReference type="ARBA" id="ARBA00022991"/>
    </source>
</evidence>
<keyword evidence="3 7" id="KW-0602">Photosynthesis</keyword>
<dbReference type="PANTHER" id="PTHR21649">
    <property type="entry name" value="CHLOROPHYLL A/B BINDING PROTEIN"/>
    <property type="match status" value="1"/>
</dbReference>
<dbReference type="SUPFAM" id="SSF103511">
    <property type="entry name" value="Chlorophyll a-b binding protein"/>
    <property type="match status" value="1"/>
</dbReference>
<dbReference type="GO" id="GO:0009522">
    <property type="term" value="C:photosystem I"/>
    <property type="evidence" value="ECO:0007669"/>
    <property type="project" value="UniProtKB-KW"/>
</dbReference>
<evidence type="ECO:0000256" key="3">
    <source>
        <dbReference type="ARBA" id="ARBA00022531"/>
    </source>
</evidence>
<feature type="binding site" description="axial binding residue" evidence="6">
    <location>
        <position position="301"/>
    </location>
    <ligand>
        <name>chlorophyll b</name>
        <dbReference type="ChEBI" id="CHEBI:61721"/>
        <label>1</label>
    </ligand>
    <ligandPart>
        <name>Mg</name>
        <dbReference type="ChEBI" id="CHEBI:25107"/>
    </ligandPart>
</feature>
<feature type="binding site" description="axial binding residue" evidence="6">
    <location>
        <position position="220"/>
    </location>
    <ligand>
        <name>chlorophyll a</name>
        <dbReference type="ChEBI" id="CHEBI:58416"/>
        <label>4</label>
    </ligand>
    <ligandPart>
        <name>Mg</name>
        <dbReference type="ChEBI" id="CHEBI:25107"/>
    </ligandPart>
</feature>
<dbReference type="eggNOG" id="ENOG502QQ8A">
    <property type="taxonomic scope" value="Eukaryota"/>
</dbReference>
<gene>
    <name evidence="9" type="primary">LHCQ</name>
    <name evidence="9" type="ORF">MICPUCDRAFT_70906</name>
</gene>
<evidence type="ECO:0000256" key="7">
    <source>
        <dbReference type="RuleBase" id="RU363080"/>
    </source>
</evidence>
<feature type="binding site" evidence="6">
    <location>
        <position position="366"/>
    </location>
    <ligand>
        <name>chlorophyll a</name>
        <dbReference type="ChEBI" id="CHEBI:58416"/>
        <label>1</label>
    </ligand>
</feature>
<keyword evidence="4 7" id="KW-0934">Plastid</keyword>
<keyword evidence="2 7" id="KW-0150">Chloroplast</keyword>
<keyword evidence="7" id="KW-0793">Thylakoid</keyword>
<keyword evidence="5 7" id="KW-0157">Chromophore</keyword>
<comment type="subcellular location">
    <subcellularLocation>
        <location evidence="7">Plastid</location>
        <location evidence="7">Chloroplast thylakoid membrane</location>
    </subcellularLocation>
</comment>
<evidence type="ECO:0000256" key="2">
    <source>
        <dbReference type="ARBA" id="ARBA00022528"/>
    </source>
</evidence>
<dbReference type="GeneID" id="9685345"/>
<feature type="binding site" description="axial binding residue" evidence="6">
    <location>
        <position position="225"/>
    </location>
    <ligand>
        <name>chlorophyll b</name>
        <dbReference type="ChEBI" id="CHEBI:61721"/>
        <label>1</label>
    </ligand>
    <ligandPart>
        <name>Mg</name>
        <dbReference type="ChEBI" id="CHEBI:25107"/>
    </ligandPart>
</feature>
<sequence>MAARCLAARASPLPTRRRAAPSHRGGAPRIARPRRDAVVVVVRASDDDVDDDTSAEDLIVEVEDPQTSSSSSSSSSDVAPSSDADASSPLGDLISSPLFYVTFGILGGVGVVQKFENAALVLAAFPIVGLTLLSKSDFGRRLEENILERRPALEAKRSEVERLREEAMEASPLYGEARPLLPGISSPPPHLTGTLAGDRGFDPLRLGKTPESLARGVELELLHARWAMLAVVGVAVPEALSIAGALPEGAALAEPVWWKVGAAKLNGESLNYGGLGGFVIAGKQGVAVIAACQAVLMGGPEYARYVGIRSLEPVGVYLPGDANYPGGAPFDPFGLSDDADRFARQKVIEIEHGRLAMVAMLGCFAQAIVTGEGPVANWVSVFRRVGGGGDS</sequence>
<dbReference type="InterPro" id="IPR022796">
    <property type="entry name" value="Chloroa_b-bind"/>
</dbReference>
<comment type="function">
    <text evidence="7">The light-harvesting complex (LHC) functions as a light receptor, it captures and delivers excitation energy to photosystems with which it is closely associated.</text>
</comment>
<dbReference type="AlphaFoldDB" id="C1MWD3"/>
<name>C1MWD3_MICPC</name>
<dbReference type="Proteomes" id="UP000001876">
    <property type="component" value="Unassembled WGS sequence"/>
</dbReference>
<protein>
    <recommendedName>
        <fullName evidence="7">Chlorophyll a-b binding protein, chloroplastic</fullName>
    </recommendedName>
</protein>
<feature type="region of interest" description="Disordered" evidence="8">
    <location>
        <begin position="1"/>
        <end position="32"/>
    </location>
</feature>
<reference evidence="9 10" key="1">
    <citation type="journal article" date="2009" name="Science">
        <title>Green evolution and dynamic adaptations revealed by genomes of the marine picoeukaryotes Micromonas.</title>
        <authorList>
            <person name="Worden A.Z."/>
            <person name="Lee J.H."/>
            <person name="Mock T."/>
            <person name="Rouze P."/>
            <person name="Simmons M.P."/>
            <person name="Aerts A.L."/>
            <person name="Allen A.E."/>
            <person name="Cuvelier M.L."/>
            <person name="Derelle E."/>
            <person name="Everett M.V."/>
            <person name="Foulon E."/>
            <person name="Grimwood J."/>
            <person name="Gundlach H."/>
            <person name="Henrissat B."/>
            <person name="Napoli C."/>
            <person name="McDonald S.M."/>
            <person name="Parker M.S."/>
            <person name="Rombauts S."/>
            <person name="Salamov A."/>
            <person name="Von Dassow P."/>
            <person name="Badger J.H."/>
            <person name="Coutinho P.M."/>
            <person name="Demir E."/>
            <person name="Dubchak I."/>
            <person name="Gentemann C."/>
            <person name="Eikrem W."/>
            <person name="Gready J.E."/>
            <person name="John U."/>
            <person name="Lanier W."/>
            <person name="Lindquist E.A."/>
            <person name="Lucas S."/>
            <person name="Mayer K.F."/>
            <person name="Moreau H."/>
            <person name="Not F."/>
            <person name="Otillar R."/>
            <person name="Panaud O."/>
            <person name="Pangilinan J."/>
            <person name="Paulsen I."/>
            <person name="Piegu B."/>
            <person name="Poliakov A."/>
            <person name="Robbens S."/>
            <person name="Schmutz J."/>
            <person name="Toulza E."/>
            <person name="Wyss T."/>
            <person name="Zelensky A."/>
            <person name="Zhou K."/>
            <person name="Armbrust E.V."/>
            <person name="Bhattacharya D."/>
            <person name="Goodenough U.W."/>
            <person name="Van de Peer Y."/>
            <person name="Grigoriev I.V."/>
        </authorList>
    </citation>
    <scope>NUCLEOTIDE SEQUENCE [LARGE SCALE GENOMIC DNA]</scope>
    <source>
        <strain evidence="9 10">CCMP1545</strain>
    </source>
</reference>
<dbReference type="GO" id="GO:0009535">
    <property type="term" value="C:chloroplast thylakoid membrane"/>
    <property type="evidence" value="ECO:0007669"/>
    <property type="project" value="UniProtKB-SubCell"/>
</dbReference>
<evidence type="ECO:0000256" key="6">
    <source>
        <dbReference type="PIRSR" id="PIRSR601344-1"/>
    </source>
</evidence>